<dbReference type="Pfam" id="PF01636">
    <property type="entry name" value="APH"/>
    <property type="match status" value="1"/>
</dbReference>
<dbReference type="GO" id="GO:0016740">
    <property type="term" value="F:transferase activity"/>
    <property type="evidence" value="ECO:0007669"/>
    <property type="project" value="UniProtKB-KW"/>
</dbReference>
<evidence type="ECO:0000313" key="3">
    <source>
        <dbReference type="Proteomes" id="UP000181980"/>
    </source>
</evidence>
<dbReference type="EMBL" id="FNUC01000004">
    <property type="protein sequence ID" value="SEF11386.1"/>
    <property type="molecule type" value="Genomic_DNA"/>
</dbReference>
<reference evidence="3" key="1">
    <citation type="submission" date="2016-10" db="EMBL/GenBank/DDBJ databases">
        <authorList>
            <person name="Varghese N."/>
            <person name="Submissions S."/>
        </authorList>
    </citation>
    <scope>NUCLEOTIDE SEQUENCE [LARGE SCALE GENOMIC DNA]</scope>
    <source>
        <strain evidence="3">DSM 45237</strain>
    </source>
</reference>
<evidence type="ECO:0000313" key="2">
    <source>
        <dbReference type="EMBL" id="SEF11386.1"/>
    </source>
</evidence>
<keyword evidence="3" id="KW-1185">Reference proteome</keyword>
<protein>
    <submittedName>
        <fullName evidence="2">Spectinomycin phosphotransferase</fullName>
    </submittedName>
</protein>
<name>A0A1H5PC86_9ACTN</name>
<dbReference type="Gene3D" id="1.10.510.10">
    <property type="entry name" value="Transferase(Phosphotransferase) domain 1"/>
    <property type="match status" value="1"/>
</dbReference>
<dbReference type="RefSeq" id="WP_069109837.1">
    <property type="nucleotide sequence ID" value="NZ_FNUC01000004.1"/>
</dbReference>
<accession>A0A1H5PC86</accession>
<dbReference type="InterPro" id="IPR002575">
    <property type="entry name" value="Aminoglycoside_PTrfase"/>
</dbReference>
<dbReference type="OrthoDB" id="115252at2"/>
<dbReference type="SUPFAM" id="SSF56112">
    <property type="entry name" value="Protein kinase-like (PK-like)"/>
    <property type="match status" value="1"/>
</dbReference>
<dbReference type="Gene3D" id="3.30.200.20">
    <property type="entry name" value="Phosphorylase Kinase, domain 1"/>
    <property type="match status" value="1"/>
</dbReference>
<sequence>MLTPPTFVDDATISRAVGAHWLPEVDTLDHLPWGFGAHHWRATGAGRALFVTLDQLAPRHTAASLEAAYRGAAALAASGLDVVCAPLPTRSGRFTADAGRGALSVTPWLDGRTPSEDDAAAPAHVAVVLAALDALHRTVPPDGLPVWAPRVGPGFAARLREATRSPWTSGPLAEEARGLLAGNAAAITAWTARYLELAGRAAARRDHWVPTHGEPHHANQVVTGDGLRLVDWESLALAPAERDLVDLAGHAQADPEMIELFQLDWRLSELDEYARWFAAPHTGTDDDHTALDGLREELADAENPLPARRPS</sequence>
<dbReference type="Proteomes" id="UP000181980">
    <property type="component" value="Unassembled WGS sequence"/>
</dbReference>
<dbReference type="InterPro" id="IPR011009">
    <property type="entry name" value="Kinase-like_dom_sf"/>
</dbReference>
<proteinExistence type="predicted"/>
<organism evidence="2 3">
    <name type="scientific">Jiangella alba</name>
    <dbReference type="NCBI Taxonomy" id="561176"/>
    <lineage>
        <taxon>Bacteria</taxon>
        <taxon>Bacillati</taxon>
        <taxon>Actinomycetota</taxon>
        <taxon>Actinomycetes</taxon>
        <taxon>Jiangellales</taxon>
        <taxon>Jiangellaceae</taxon>
        <taxon>Jiangella</taxon>
    </lineage>
</organism>
<gene>
    <name evidence="2" type="ORF">SAMN04488561_4065</name>
</gene>
<feature type="domain" description="Aminoglycoside phosphotransferase" evidence="1">
    <location>
        <begin position="34"/>
        <end position="268"/>
    </location>
</feature>
<dbReference type="STRING" id="561176.SAMN04488561_4065"/>
<dbReference type="AlphaFoldDB" id="A0A1H5PC86"/>
<evidence type="ECO:0000259" key="1">
    <source>
        <dbReference type="Pfam" id="PF01636"/>
    </source>
</evidence>
<keyword evidence="2" id="KW-0808">Transferase</keyword>